<dbReference type="AlphaFoldDB" id="A0A6M4MB99"/>
<comment type="cofactor">
    <cofactor evidence="13">
        <name>Mg(2+)</name>
        <dbReference type="ChEBI" id="CHEBI:18420"/>
    </cofactor>
    <text evidence="13">Binds 2 Mg(2+) ion per subunit.</text>
</comment>
<dbReference type="Pfam" id="PF02075">
    <property type="entry name" value="RuvC"/>
    <property type="match status" value="1"/>
</dbReference>
<dbReference type="GO" id="GO:0008821">
    <property type="term" value="F:crossover junction DNA endonuclease activity"/>
    <property type="evidence" value="ECO:0007669"/>
    <property type="project" value="UniProtKB-UniRule"/>
</dbReference>
<evidence type="ECO:0000256" key="8">
    <source>
        <dbReference type="ARBA" id="ARBA00022842"/>
    </source>
</evidence>
<comment type="function">
    <text evidence="13">The RuvA-RuvB-RuvC complex processes Holliday junction (HJ) DNA during genetic recombination and DNA repair. Endonuclease that resolves HJ intermediates. Cleaves cruciform DNA by making single-stranded nicks across the HJ at symmetrical positions within the homologous arms, yielding a 5'-phosphate and a 3'-hydroxyl group; requires a central core of homology in the junction. The consensus cleavage sequence is 5'-(A/T)TT(C/G)-3'. Cleavage occurs on the 3'-side of the TT dinucleotide at the point of strand exchange. HJ branch migration catalyzed by RuvA-RuvB allows RuvC to scan DNA until it finds its consensus sequence, where it cleaves and resolves the cruciform DNA.</text>
</comment>
<name>A0A6M4MB99_9ALTE</name>
<dbReference type="NCBIfam" id="TIGR00228">
    <property type="entry name" value="ruvC"/>
    <property type="match status" value="1"/>
</dbReference>
<evidence type="ECO:0000313" key="15">
    <source>
        <dbReference type="EMBL" id="QJR79825.1"/>
    </source>
</evidence>
<reference evidence="15 16" key="2">
    <citation type="submission" date="2020-04" db="EMBL/GenBank/DDBJ databases">
        <title>Complete genome sequence of Alteromonas pelagimontana 5.12T.</title>
        <authorList>
            <person name="Sinha R.K."/>
            <person name="Krishnan K.P."/>
            <person name="Kurian J.P."/>
        </authorList>
    </citation>
    <scope>NUCLEOTIDE SEQUENCE [LARGE SCALE GENOMIC DNA]</scope>
    <source>
        <strain evidence="15 16">5.12</strain>
    </source>
</reference>
<keyword evidence="16" id="KW-1185">Reference proteome</keyword>
<organism evidence="15 16">
    <name type="scientific">Alteromonas pelagimontana</name>
    <dbReference type="NCBI Taxonomy" id="1858656"/>
    <lineage>
        <taxon>Bacteria</taxon>
        <taxon>Pseudomonadati</taxon>
        <taxon>Pseudomonadota</taxon>
        <taxon>Gammaproteobacteria</taxon>
        <taxon>Alteromonadales</taxon>
        <taxon>Alteromonadaceae</taxon>
        <taxon>Alteromonas/Salinimonas group</taxon>
        <taxon>Alteromonas</taxon>
    </lineage>
</organism>
<evidence type="ECO:0000256" key="12">
    <source>
        <dbReference type="ARBA" id="ARBA00029354"/>
    </source>
</evidence>
<dbReference type="GO" id="GO:0006310">
    <property type="term" value="P:DNA recombination"/>
    <property type="evidence" value="ECO:0007669"/>
    <property type="project" value="UniProtKB-UniRule"/>
</dbReference>
<dbReference type="SUPFAM" id="SSF53098">
    <property type="entry name" value="Ribonuclease H-like"/>
    <property type="match status" value="1"/>
</dbReference>
<dbReference type="GO" id="GO:0006281">
    <property type="term" value="P:DNA repair"/>
    <property type="evidence" value="ECO:0007669"/>
    <property type="project" value="UniProtKB-UniRule"/>
</dbReference>
<dbReference type="InterPro" id="IPR012337">
    <property type="entry name" value="RNaseH-like_sf"/>
</dbReference>
<dbReference type="RefSeq" id="WP_075608858.1">
    <property type="nucleotide sequence ID" value="NZ_CP052766.1"/>
</dbReference>
<dbReference type="CDD" id="cd16962">
    <property type="entry name" value="RuvC"/>
    <property type="match status" value="1"/>
</dbReference>
<dbReference type="PANTHER" id="PTHR30194">
    <property type="entry name" value="CROSSOVER JUNCTION ENDODEOXYRIBONUCLEASE RUVC"/>
    <property type="match status" value="1"/>
</dbReference>
<feature type="binding site" evidence="13">
    <location>
        <position position="66"/>
    </location>
    <ligand>
        <name>Mg(2+)</name>
        <dbReference type="ChEBI" id="CHEBI:18420"/>
        <label>2</label>
    </ligand>
</feature>
<keyword evidence="8 13" id="KW-0460">Magnesium</keyword>
<dbReference type="EMBL" id="CP052766">
    <property type="protein sequence ID" value="QJR79825.1"/>
    <property type="molecule type" value="Genomic_DNA"/>
</dbReference>
<comment type="catalytic activity">
    <reaction evidence="12 13">
        <text>Endonucleolytic cleavage at a junction such as a reciprocal single-stranded crossover between two homologous DNA duplexes (Holliday junction).</text>
        <dbReference type="EC" id="3.1.21.10"/>
    </reaction>
</comment>
<dbReference type="GO" id="GO:0000287">
    <property type="term" value="F:magnesium ion binding"/>
    <property type="evidence" value="ECO:0007669"/>
    <property type="project" value="UniProtKB-UniRule"/>
</dbReference>
<evidence type="ECO:0000256" key="13">
    <source>
        <dbReference type="HAMAP-Rule" id="MF_00034"/>
    </source>
</evidence>
<keyword evidence="5 13" id="KW-0255">Endonuclease</keyword>
<accession>A0A6M4MB99</accession>
<comment type="subcellular location">
    <subcellularLocation>
        <location evidence="13">Cytoplasm</location>
    </subcellularLocation>
</comment>
<dbReference type="GO" id="GO:0003677">
    <property type="term" value="F:DNA binding"/>
    <property type="evidence" value="ECO:0007669"/>
    <property type="project" value="UniProtKB-KW"/>
</dbReference>
<dbReference type="InterPro" id="IPR020563">
    <property type="entry name" value="X-over_junc_endoDNase_Mg_BS"/>
</dbReference>
<comment type="similarity">
    <text evidence="1 13">Belongs to the RuvC family.</text>
</comment>
<keyword evidence="6 13" id="KW-0227">DNA damage</keyword>
<keyword evidence="10 13" id="KW-0233">DNA recombination</keyword>
<feature type="binding site" evidence="13">
    <location>
        <position position="138"/>
    </location>
    <ligand>
        <name>Mg(2+)</name>
        <dbReference type="ChEBI" id="CHEBI:18420"/>
        <label>1</label>
    </ligand>
</feature>
<sequence length="172" mass="18285">MIILGIDPGSRITGYGVVARTQGKLVYVGSGCIRVKGDALADKLAQIYSGVSDIIRQFQPQQFAIEQVFMAKNADSALKLGQARGAAIVAATQANLSVAEYSARQIKQAVVGKGSAEKNQVQHMVRHLLSLPGTPQADAADALAVALCHAHSEQSLIRLAGQATKIVRRRLR</sequence>
<keyword evidence="3 13" id="KW-0540">Nuclease</keyword>
<keyword evidence="7 13" id="KW-0378">Hydrolase</keyword>
<proteinExistence type="inferred from homology"/>
<dbReference type="Gene3D" id="3.30.420.10">
    <property type="entry name" value="Ribonuclease H-like superfamily/Ribonuclease H"/>
    <property type="match status" value="1"/>
</dbReference>
<keyword evidence="11 13" id="KW-0234">DNA repair</keyword>
<feature type="active site" evidence="13">
    <location>
        <position position="7"/>
    </location>
</feature>
<dbReference type="GO" id="GO:0005737">
    <property type="term" value="C:cytoplasm"/>
    <property type="evidence" value="ECO:0007669"/>
    <property type="project" value="UniProtKB-SubCell"/>
</dbReference>
<evidence type="ECO:0000256" key="9">
    <source>
        <dbReference type="ARBA" id="ARBA00023125"/>
    </source>
</evidence>
<dbReference type="GO" id="GO:0048476">
    <property type="term" value="C:Holliday junction resolvase complex"/>
    <property type="evidence" value="ECO:0007669"/>
    <property type="project" value="UniProtKB-UniRule"/>
</dbReference>
<feature type="binding site" evidence="13">
    <location>
        <position position="7"/>
    </location>
    <ligand>
        <name>Mg(2+)</name>
        <dbReference type="ChEBI" id="CHEBI:18420"/>
        <label>1</label>
    </ligand>
</feature>
<feature type="active site" evidence="13">
    <location>
        <position position="66"/>
    </location>
</feature>
<reference evidence="16" key="1">
    <citation type="submission" date="2014-12" db="EMBL/GenBank/DDBJ databases">
        <title>Complete genome sequence of a multi-drug resistant Klebsiella pneumoniae.</title>
        <authorList>
            <person name="Hua X."/>
            <person name="Chen Q."/>
            <person name="Li X."/>
            <person name="Feng Y."/>
            <person name="Ruan Z."/>
            <person name="Yu Y."/>
        </authorList>
    </citation>
    <scope>NUCLEOTIDE SEQUENCE [LARGE SCALE GENOMIC DNA]</scope>
    <source>
        <strain evidence="16">5.12</strain>
    </source>
</reference>
<evidence type="ECO:0000256" key="7">
    <source>
        <dbReference type="ARBA" id="ARBA00022801"/>
    </source>
</evidence>
<protein>
    <recommendedName>
        <fullName evidence="13 14">Crossover junction endodeoxyribonuclease RuvC</fullName>
        <ecNumber evidence="13 14">3.1.21.10</ecNumber>
    </recommendedName>
    <alternativeName>
        <fullName evidence="13">Holliday junction nuclease RuvC</fullName>
    </alternativeName>
    <alternativeName>
        <fullName evidence="13">Holliday junction resolvase RuvC</fullName>
    </alternativeName>
</protein>
<dbReference type="PROSITE" id="PS01321">
    <property type="entry name" value="RUVC"/>
    <property type="match status" value="1"/>
</dbReference>
<dbReference type="InterPro" id="IPR002176">
    <property type="entry name" value="X-over_junc_endoDNase_RuvC"/>
</dbReference>
<evidence type="ECO:0000256" key="5">
    <source>
        <dbReference type="ARBA" id="ARBA00022759"/>
    </source>
</evidence>
<dbReference type="PANTHER" id="PTHR30194:SF3">
    <property type="entry name" value="CROSSOVER JUNCTION ENDODEOXYRIBONUCLEASE RUVC"/>
    <property type="match status" value="1"/>
</dbReference>
<gene>
    <name evidence="13 15" type="primary">ruvC</name>
    <name evidence="15" type="ORF">CA267_003015</name>
</gene>
<evidence type="ECO:0000256" key="2">
    <source>
        <dbReference type="ARBA" id="ARBA00022490"/>
    </source>
</evidence>
<dbReference type="KEGG" id="apel:CA267_003015"/>
<evidence type="ECO:0000256" key="10">
    <source>
        <dbReference type="ARBA" id="ARBA00023172"/>
    </source>
</evidence>
<evidence type="ECO:0000256" key="4">
    <source>
        <dbReference type="ARBA" id="ARBA00022723"/>
    </source>
</evidence>
<dbReference type="HAMAP" id="MF_00034">
    <property type="entry name" value="RuvC"/>
    <property type="match status" value="1"/>
</dbReference>
<keyword evidence="2 13" id="KW-0963">Cytoplasm</keyword>
<dbReference type="PRINTS" id="PR00696">
    <property type="entry name" value="RSOLVASERUVC"/>
</dbReference>
<dbReference type="EC" id="3.1.21.10" evidence="13 14"/>
<keyword evidence="4 13" id="KW-0479">Metal-binding</keyword>
<evidence type="ECO:0000256" key="6">
    <source>
        <dbReference type="ARBA" id="ARBA00022763"/>
    </source>
</evidence>
<dbReference type="OrthoDB" id="9805499at2"/>
<feature type="active site" evidence="13">
    <location>
        <position position="138"/>
    </location>
</feature>
<dbReference type="NCBIfam" id="NF000711">
    <property type="entry name" value="PRK00039.2-1"/>
    <property type="match status" value="1"/>
</dbReference>
<dbReference type="Proteomes" id="UP000219285">
    <property type="component" value="Chromosome"/>
</dbReference>
<comment type="subunit">
    <text evidence="13">Homodimer which binds Holliday junction (HJ) DNA. The HJ becomes 2-fold symmetrical on binding to RuvC with unstacked arms; it has a different conformation from HJ DNA in complex with RuvA. In the full resolvosome a probable DNA-RuvA(4)-RuvB(12)-RuvC(2) complex forms which resolves the HJ.</text>
</comment>
<dbReference type="FunFam" id="3.30.420.10:FF:000002">
    <property type="entry name" value="Crossover junction endodeoxyribonuclease RuvC"/>
    <property type="match status" value="1"/>
</dbReference>
<evidence type="ECO:0000256" key="11">
    <source>
        <dbReference type="ARBA" id="ARBA00023204"/>
    </source>
</evidence>
<evidence type="ECO:0000256" key="1">
    <source>
        <dbReference type="ARBA" id="ARBA00009518"/>
    </source>
</evidence>
<evidence type="ECO:0000256" key="14">
    <source>
        <dbReference type="NCBIfam" id="TIGR00228"/>
    </source>
</evidence>
<evidence type="ECO:0000256" key="3">
    <source>
        <dbReference type="ARBA" id="ARBA00022722"/>
    </source>
</evidence>
<evidence type="ECO:0000313" key="16">
    <source>
        <dbReference type="Proteomes" id="UP000219285"/>
    </source>
</evidence>
<keyword evidence="9 13" id="KW-0238">DNA-binding</keyword>
<dbReference type="InterPro" id="IPR036397">
    <property type="entry name" value="RNaseH_sf"/>
</dbReference>